<dbReference type="GO" id="GO:0004852">
    <property type="term" value="F:uroporphyrinogen-III synthase activity"/>
    <property type="evidence" value="ECO:0007669"/>
    <property type="project" value="UniProtKB-UniRule"/>
</dbReference>
<dbReference type="RefSeq" id="WP_251259582.1">
    <property type="nucleotide sequence ID" value="NZ_JAMQGP010000001.1"/>
</dbReference>
<evidence type="ECO:0000256" key="4">
    <source>
        <dbReference type="ARBA" id="ARBA00023239"/>
    </source>
</evidence>
<comment type="pathway">
    <text evidence="1 9">Porphyrin-containing compound metabolism; protoporphyrin-IX biosynthesis; coproporphyrinogen-III from 5-aminolevulinate: step 3/4.</text>
</comment>
<dbReference type="InterPro" id="IPR036108">
    <property type="entry name" value="4pyrrol_syn_uPrphyn_synt_sf"/>
</dbReference>
<dbReference type="GO" id="GO:0006780">
    <property type="term" value="P:uroporphyrinogen III biosynthetic process"/>
    <property type="evidence" value="ECO:0007669"/>
    <property type="project" value="UniProtKB-UniRule"/>
</dbReference>
<dbReference type="GO" id="GO:0006782">
    <property type="term" value="P:protoporphyrinogen IX biosynthetic process"/>
    <property type="evidence" value="ECO:0007669"/>
    <property type="project" value="UniProtKB-UniRule"/>
</dbReference>
<reference evidence="11 12" key="1">
    <citation type="journal article" date="2013" name="Antonie Van Leeuwenhoek">
        <title>Echinimonas agarilytica gen. nov., sp. nov., a new gammaproteobacterium isolated from the sea urchin Strongylocentrotus intermedius.</title>
        <authorList>
            <person name="Nedashkovskaya O.I."/>
            <person name="Stenkova A.M."/>
            <person name="Zhukova N.V."/>
            <person name="Van Trappen S."/>
            <person name="Lee J.S."/>
            <person name="Kim S.B."/>
        </authorList>
    </citation>
    <scope>NUCLEOTIDE SEQUENCE [LARGE SCALE GENOMIC DNA]</scope>
    <source>
        <strain evidence="11 12">KMM 6351</strain>
    </source>
</reference>
<evidence type="ECO:0000256" key="5">
    <source>
        <dbReference type="ARBA" id="ARBA00023244"/>
    </source>
</evidence>
<evidence type="ECO:0000313" key="12">
    <source>
        <dbReference type="Proteomes" id="UP001165393"/>
    </source>
</evidence>
<dbReference type="PANTHER" id="PTHR38042">
    <property type="entry name" value="UROPORPHYRINOGEN-III SYNTHASE, CHLOROPLASTIC"/>
    <property type="match status" value="1"/>
</dbReference>
<gene>
    <name evidence="11" type="ORF">NAF29_01035</name>
</gene>
<evidence type="ECO:0000256" key="1">
    <source>
        <dbReference type="ARBA" id="ARBA00004772"/>
    </source>
</evidence>
<dbReference type="EC" id="4.2.1.75" evidence="3 9"/>
<dbReference type="EMBL" id="JAMQGP010000001">
    <property type="protein sequence ID" value="MCM2678252.1"/>
    <property type="molecule type" value="Genomic_DNA"/>
</dbReference>
<dbReference type="Gene3D" id="3.40.50.10090">
    <property type="match status" value="2"/>
</dbReference>
<dbReference type="CDD" id="cd06578">
    <property type="entry name" value="HemD"/>
    <property type="match status" value="1"/>
</dbReference>
<name>A0AA41W3R0_9GAMM</name>
<comment type="caution">
    <text evidence="11">The sequence shown here is derived from an EMBL/GenBank/DDBJ whole genome shotgun (WGS) entry which is preliminary data.</text>
</comment>
<comment type="similarity">
    <text evidence="2 9">Belongs to the uroporphyrinogen-III synthase family.</text>
</comment>
<sequence length="241" mass="27124">MLITRPNPDGLALQQQLAAKGLKSFVQPLFYMQAGRQLQQLSTHLASADIVIAVSKHAIAFAAQSISFWPPNKQYFAVGYATQKAWQKQGVQHVHTPTDNRSEGLLELPQLQSVKHSNIVILRGQSGRELLYEHLIERQANVHYCECYQRQAVPFDAQSQFNAWQQANVEQVVITSAEQLVRLHELCPKDQLVWLYSRQLITVSERIIVHAQRLGFKITQLSSGASNAALFEAVTVQLEKG</sequence>
<comment type="catalytic activity">
    <reaction evidence="8 9">
        <text>hydroxymethylbilane = uroporphyrinogen III + H2O</text>
        <dbReference type="Rhea" id="RHEA:18965"/>
        <dbReference type="ChEBI" id="CHEBI:15377"/>
        <dbReference type="ChEBI" id="CHEBI:57308"/>
        <dbReference type="ChEBI" id="CHEBI:57845"/>
        <dbReference type="EC" id="4.2.1.75"/>
    </reaction>
</comment>
<dbReference type="PANTHER" id="PTHR38042:SF1">
    <property type="entry name" value="UROPORPHYRINOGEN-III SYNTHASE, CHLOROPLASTIC"/>
    <property type="match status" value="1"/>
</dbReference>
<evidence type="ECO:0000256" key="3">
    <source>
        <dbReference type="ARBA" id="ARBA00013109"/>
    </source>
</evidence>
<comment type="function">
    <text evidence="6 9">Catalyzes cyclization of the linear tetrapyrrole, hydroxymethylbilane, to the macrocyclic uroporphyrinogen III.</text>
</comment>
<evidence type="ECO:0000256" key="8">
    <source>
        <dbReference type="ARBA" id="ARBA00048617"/>
    </source>
</evidence>
<dbReference type="InterPro" id="IPR003754">
    <property type="entry name" value="4pyrrol_synth_uPrphyn_synth"/>
</dbReference>
<keyword evidence="12" id="KW-1185">Reference proteome</keyword>
<keyword evidence="5 9" id="KW-0627">Porphyrin biosynthesis</keyword>
<dbReference type="InterPro" id="IPR039793">
    <property type="entry name" value="UROS/Hem4"/>
</dbReference>
<dbReference type="Proteomes" id="UP001165393">
    <property type="component" value="Unassembled WGS sequence"/>
</dbReference>
<protein>
    <recommendedName>
        <fullName evidence="7 9">Uroporphyrinogen-III synthase</fullName>
        <ecNumber evidence="3 9">4.2.1.75</ecNumber>
    </recommendedName>
</protein>
<organism evidence="11 12">
    <name type="scientific">Echinimonas agarilytica</name>
    <dbReference type="NCBI Taxonomy" id="1215918"/>
    <lineage>
        <taxon>Bacteria</taxon>
        <taxon>Pseudomonadati</taxon>
        <taxon>Pseudomonadota</taxon>
        <taxon>Gammaproteobacteria</taxon>
        <taxon>Alteromonadales</taxon>
        <taxon>Echinimonadaceae</taxon>
        <taxon>Echinimonas</taxon>
    </lineage>
</organism>
<dbReference type="SUPFAM" id="SSF69618">
    <property type="entry name" value="HemD-like"/>
    <property type="match status" value="1"/>
</dbReference>
<keyword evidence="4 9" id="KW-0456">Lyase</keyword>
<evidence type="ECO:0000256" key="6">
    <source>
        <dbReference type="ARBA" id="ARBA00037589"/>
    </source>
</evidence>
<evidence type="ECO:0000256" key="7">
    <source>
        <dbReference type="ARBA" id="ARBA00040167"/>
    </source>
</evidence>
<accession>A0AA41W3R0</accession>
<dbReference type="AlphaFoldDB" id="A0AA41W3R0"/>
<proteinExistence type="inferred from homology"/>
<evidence type="ECO:0000256" key="2">
    <source>
        <dbReference type="ARBA" id="ARBA00008133"/>
    </source>
</evidence>
<dbReference type="Pfam" id="PF02602">
    <property type="entry name" value="HEM4"/>
    <property type="match status" value="1"/>
</dbReference>
<feature type="domain" description="Tetrapyrrole biosynthesis uroporphyrinogen III synthase" evidence="10">
    <location>
        <begin position="13"/>
        <end position="231"/>
    </location>
</feature>
<evidence type="ECO:0000256" key="9">
    <source>
        <dbReference type="RuleBase" id="RU366031"/>
    </source>
</evidence>
<evidence type="ECO:0000259" key="10">
    <source>
        <dbReference type="Pfam" id="PF02602"/>
    </source>
</evidence>
<evidence type="ECO:0000313" key="11">
    <source>
        <dbReference type="EMBL" id="MCM2678252.1"/>
    </source>
</evidence>